<dbReference type="AlphaFoldDB" id="A0AAE1KM30"/>
<organism evidence="2 3">
    <name type="scientific">Petrolisthes cinctipes</name>
    <name type="common">Flat porcelain crab</name>
    <dbReference type="NCBI Taxonomy" id="88211"/>
    <lineage>
        <taxon>Eukaryota</taxon>
        <taxon>Metazoa</taxon>
        <taxon>Ecdysozoa</taxon>
        <taxon>Arthropoda</taxon>
        <taxon>Crustacea</taxon>
        <taxon>Multicrustacea</taxon>
        <taxon>Malacostraca</taxon>
        <taxon>Eumalacostraca</taxon>
        <taxon>Eucarida</taxon>
        <taxon>Decapoda</taxon>
        <taxon>Pleocyemata</taxon>
        <taxon>Anomura</taxon>
        <taxon>Galatheoidea</taxon>
        <taxon>Porcellanidae</taxon>
        <taxon>Petrolisthes</taxon>
    </lineage>
</organism>
<gene>
    <name evidence="2" type="ORF">Pcinc_019891</name>
</gene>
<feature type="compositionally biased region" description="Low complexity" evidence="1">
    <location>
        <begin position="148"/>
        <end position="158"/>
    </location>
</feature>
<evidence type="ECO:0000313" key="2">
    <source>
        <dbReference type="EMBL" id="KAK3875230.1"/>
    </source>
</evidence>
<evidence type="ECO:0000313" key="3">
    <source>
        <dbReference type="Proteomes" id="UP001286313"/>
    </source>
</evidence>
<evidence type="ECO:0000256" key="1">
    <source>
        <dbReference type="SAM" id="MobiDB-lite"/>
    </source>
</evidence>
<dbReference type="EMBL" id="JAWQEG010001994">
    <property type="protein sequence ID" value="KAK3875230.1"/>
    <property type="molecule type" value="Genomic_DNA"/>
</dbReference>
<reference evidence="2" key="1">
    <citation type="submission" date="2023-10" db="EMBL/GenBank/DDBJ databases">
        <title>Genome assemblies of two species of porcelain crab, Petrolisthes cinctipes and Petrolisthes manimaculis (Anomura: Porcellanidae).</title>
        <authorList>
            <person name="Angst P."/>
        </authorList>
    </citation>
    <scope>NUCLEOTIDE SEQUENCE</scope>
    <source>
        <strain evidence="2">PB745_01</strain>
        <tissue evidence="2">Gill</tissue>
    </source>
</reference>
<feature type="region of interest" description="Disordered" evidence="1">
    <location>
        <begin position="1"/>
        <end position="162"/>
    </location>
</feature>
<sequence>MANVELGGCRAPHAVSAPPPRPALRRPPASRDRGGGRGGTGRAGRRPVQVSVGGTATGDVLAQAHAAAPAPHAVRPPQEPARTLTPGRTPGDSHQARLKPASRWSPIRERREARGQPTTREGTSSGTSNRRPRHLPSPRLPTPGMCNTTRTHTHTFTTPVASTPNRTATLLISYQQPLSRTCPCPRTHLPLSEPTPGASPTLKASSPSPSPPPPHGLVSKLQISSPP</sequence>
<comment type="caution">
    <text evidence="2">The sequence shown here is derived from an EMBL/GenBank/DDBJ whole genome shotgun (WGS) entry which is preliminary data.</text>
</comment>
<protein>
    <submittedName>
        <fullName evidence="2">Uncharacterized protein</fullName>
    </submittedName>
</protein>
<feature type="compositionally biased region" description="Polar residues" evidence="1">
    <location>
        <begin position="116"/>
        <end position="129"/>
    </location>
</feature>
<keyword evidence="3" id="KW-1185">Reference proteome</keyword>
<dbReference type="Proteomes" id="UP001286313">
    <property type="component" value="Unassembled WGS sequence"/>
</dbReference>
<accession>A0AAE1KM30</accession>
<feature type="region of interest" description="Disordered" evidence="1">
    <location>
        <begin position="184"/>
        <end position="227"/>
    </location>
</feature>
<name>A0AAE1KM30_PETCI</name>
<proteinExistence type="predicted"/>
<feature type="compositionally biased region" description="Low complexity" evidence="1">
    <location>
        <begin position="62"/>
        <end position="73"/>
    </location>
</feature>